<evidence type="ECO:0000256" key="1">
    <source>
        <dbReference type="SAM" id="MobiDB-lite"/>
    </source>
</evidence>
<feature type="compositionally biased region" description="Basic and acidic residues" evidence="1">
    <location>
        <begin position="253"/>
        <end position="269"/>
    </location>
</feature>
<evidence type="ECO:0000313" key="3">
    <source>
        <dbReference type="Proteomes" id="UP000479000"/>
    </source>
</evidence>
<dbReference type="Proteomes" id="UP000479000">
    <property type="component" value="Unassembled WGS sequence"/>
</dbReference>
<feature type="compositionally biased region" description="Basic and acidic residues" evidence="1">
    <location>
        <begin position="294"/>
        <end position="308"/>
    </location>
</feature>
<reference evidence="2 3" key="1">
    <citation type="submission" date="2020-02" db="EMBL/GenBank/DDBJ databases">
        <authorList>
            <person name="Ferguson B K."/>
        </authorList>
    </citation>
    <scope>NUCLEOTIDE SEQUENCE [LARGE SCALE GENOMIC DNA]</scope>
</reference>
<feature type="compositionally biased region" description="Basic and acidic residues" evidence="1">
    <location>
        <begin position="529"/>
        <end position="540"/>
    </location>
</feature>
<keyword evidence="3" id="KW-1185">Reference proteome</keyword>
<feature type="compositionally biased region" description="Polar residues" evidence="1">
    <location>
        <begin position="224"/>
        <end position="234"/>
    </location>
</feature>
<feature type="region of interest" description="Disordered" evidence="1">
    <location>
        <begin position="146"/>
        <end position="187"/>
    </location>
</feature>
<sequence length="680" mass="70578">MYSTRDFTILLSDDETVRQPDLESRAMMELSLTDVNTFGADVHEAGGVVRKKRTILKAKAAVLGVAAKAVGAGVHAVGAGVKSVALAGAKTVGKAAFKVATTVGVKVAKAAITIGIAKLLLSLVFGTRLLGGSGKGLLSSSSLSGLSSSSGGSSSNLGSLSNSSGSSGSSSGPADAGASYDGSDSSDGAAGDSGIGVIYPLETADFVNQFYGRFGPTTPRKSCESINPTKPNTMTEHDKSKILTLRTPFGSVHEGRWTADGDSGRRTRDGAPYGGRRTGDGGRGTADGSWGTGDEERGSADKDWRTRDGGQGTGDGVWRTADRGRRTLDGGHLTAGRGWWTGDGGQRTAYGGRRTRDRGWRTGDGGRGTAVGGRTDGFFLLQIRVLHPLNPELDDLPEIDPQKVSLQIPSEIVSGGFNVVNRAAPVVGEVIQRTAERLVGIGASLKPLFASSLGFGQGANYKRETGQDDDVKFGEGVDPAEEASEDSDVKADAPSQFKRSPTESEKQEEESKDEVEEEIEEEIEEEKIDDSNRQAKSAEEEKKALASSLAKQVIEKILENRAQEADSAKAPENQNFENGETSPEGDGQGEGFGCPRGRHADDVDGLGVGSRVILEAVDGGRVGGQACCVGVDEVLGRCVGGRGIPICGLATAGVLAGGQIGACCCARGAACDCLNEFINR</sequence>
<name>A0A6H5GAI6_9HEMI</name>
<accession>A0A6H5GAI6</accession>
<organism evidence="2 3">
    <name type="scientific">Nesidiocoris tenuis</name>
    <dbReference type="NCBI Taxonomy" id="355587"/>
    <lineage>
        <taxon>Eukaryota</taxon>
        <taxon>Metazoa</taxon>
        <taxon>Ecdysozoa</taxon>
        <taxon>Arthropoda</taxon>
        <taxon>Hexapoda</taxon>
        <taxon>Insecta</taxon>
        <taxon>Pterygota</taxon>
        <taxon>Neoptera</taxon>
        <taxon>Paraneoptera</taxon>
        <taxon>Hemiptera</taxon>
        <taxon>Heteroptera</taxon>
        <taxon>Panheteroptera</taxon>
        <taxon>Cimicomorpha</taxon>
        <taxon>Miridae</taxon>
        <taxon>Dicyphina</taxon>
        <taxon>Nesidiocoris</taxon>
    </lineage>
</organism>
<feature type="compositionally biased region" description="Polar residues" evidence="1">
    <location>
        <begin position="572"/>
        <end position="581"/>
    </location>
</feature>
<feature type="region of interest" description="Disordered" evidence="1">
    <location>
        <begin position="253"/>
        <end position="323"/>
    </location>
</feature>
<gene>
    <name evidence="2" type="ORF">NTEN_LOCUS6181</name>
</gene>
<feature type="region of interest" description="Disordered" evidence="1">
    <location>
        <begin position="217"/>
        <end position="237"/>
    </location>
</feature>
<dbReference type="OrthoDB" id="6630965at2759"/>
<feature type="compositionally biased region" description="Basic and acidic residues" evidence="1">
    <location>
        <begin position="461"/>
        <end position="475"/>
    </location>
</feature>
<evidence type="ECO:0000313" key="2">
    <source>
        <dbReference type="EMBL" id="CAA9999984.1"/>
    </source>
</evidence>
<feature type="region of interest" description="Disordered" evidence="1">
    <location>
        <begin position="461"/>
        <end position="540"/>
    </location>
</feature>
<protein>
    <submittedName>
        <fullName evidence="2">Uncharacterized protein</fullName>
    </submittedName>
</protein>
<feature type="compositionally biased region" description="Acidic residues" evidence="1">
    <location>
        <begin position="506"/>
        <end position="528"/>
    </location>
</feature>
<dbReference type="EMBL" id="CADCXU010009079">
    <property type="protein sequence ID" value="CAA9999984.1"/>
    <property type="molecule type" value="Genomic_DNA"/>
</dbReference>
<feature type="region of interest" description="Disordered" evidence="1">
    <location>
        <begin position="562"/>
        <end position="596"/>
    </location>
</feature>
<feature type="region of interest" description="Disordered" evidence="1">
    <location>
        <begin position="344"/>
        <end position="368"/>
    </location>
</feature>
<dbReference type="AlphaFoldDB" id="A0A6H5GAI6"/>
<proteinExistence type="predicted"/>